<proteinExistence type="predicted"/>
<dbReference type="InterPro" id="IPR013424">
    <property type="entry name" value="Ice-binding_C"/>
</dbReference>
<dbReference type="Pfam" id="PF07589">
    <property type="entry name" value="PEP-CTERM"/>
    <property type="match status" value="1"/>
</dbReference>
<feature type="signal peptide" evidence="1">
    <location>
        <begin position="1"/>
        <end position="28"/>
    </location>
</feature>
<dbReference type="OrthoDB" id="573436at2"/>
<feature type="domain" description="Ice-binding protein C-terminal" evidence="2">
    <location>
        <begin position="269"/>
        <end position="293"/>
    </location>
</feature>
<keyword evidence="1" id="KW-0732">Signal</keyword>
<keyword evidence="4" id="KW-1185">Reference proteome</keyword>
<protein>
    <recommendedName>
        <fullName evidence="2">Ice-binding protein C-terminal domain-containing protein</fullName>
    </recommendedName>
</protein>
<dbReference type="NCBIfam" id="TIGR02595">
    <property type="entry name" value="PEP_CTERM"/>
    <property type="match status" value="1"/>
</dbReference>
<name>A0A323UVQ1_9RHOO</name>
<feature type="chain" id="PRO_5016338094" description="Ice-binding protein C-terminal domain-containing protein" evidence="1">
    <location>
        <begin position="29"/>
        <end position="295"/>
    </location>
</feature>
<evidence type="ECO:0000313" key="4">
    <source>
        <dbReference type="Proteomes" id="UP000248259"/>
    </source>
</evidence>
<sequence length="295" mass="30196">MTVVTKGVKALVCAGLVCAMSSPLMASAALVVTTTNDVSQLSGALFAANSGVNLISSQLTLGAPNQQGTYSGFSLAPSSGSTPTLQLQDGVVLTTGGNAAVPLTNTTNSYSTTVNGAGFAPLSTLSGQNTNDANVLSFTFTLEAGLNAVSMQFVFATDEFPTQTVTDIFGFFVDGVNYAQFPSGELISNTPGNPTNFIPNPVGEGLYDIEWNGLTQVFTVTGLVDPSRSEHTLQIAIADTSDRIYDSAVYIAGLKGVASTGGGIGDPIDVPEPGSMALLGLGLLGLMASRYRRAA</sequence>
<reference evidence="3 4" key="1">
    <citation type="submission" date="2018-06" db="EMBL/GenBank/DDBJ databases">
        <title>Azoarcus communis strain SWub3 genome.</title>
        <authorList>
            <person name="Zorraquino Salvo V."/>
            <person name="Toubiana D."/>
            <person name="Blumwald E."/>
        </authorList>
    </citation>
    <scope>NUCLEOTIDE SEQUENCE [LARGE SCALE GENOMIC DNA]</scope>
    <source>
        <strain evidence="3 4">SWub3</strain>
    </source>
</reference>
<evidence type="ECO:0000313" key="3">
    <source>
        <dbReference type="EMBL" id="PZA16505.1"/>
    </source>
</evidence>
<gene>
    <name evidence="3" type="ORF">DNK49_10250</name>
</gene>
<dbReference type="AlphaFoldDB" id="A0A323UVQ1"/>
<organism evidence="3 4">
    <name type="scientific">Parazoarcus communis SWub3 = DSM 12120</name>
    <dbReference type="NCBI Taxonomy" id="1121029"/>
    <lineage>
        <taxon>Bacteria</taxon>
        <taxon>Pseudomonadati</taxon>
        <taxon>Pseudomonadota</taxon>
        <taxon>Betaproteobacteria</taxon>
        <taxon>Rhodocyclales</taxon>
        <taxon>Zoogloeaceae</taxon>
        <taxon>Parazoarcus</taxon>
    </lineage>
</organism>
<comment type="caution">
    <text evidence="3">The sequence shown here is derived from an EMBL/GenBank/DDBJ whole genome shotgun (WGS) entry which is preliminary data.</text>
</comment>
<dbReference type="InterPro" id="IPR049804">
    <property type="entry name" value="Choice_anch_L"/>
</dbReference>
<dbReference type="RefSeq" id="WP_110524266.1">
    <property type="nucleotide sequence ID" value="NZ_QKOE01000006.1"/>
</dbReference>
<evidence type="ECO:0000259" key="2">
    <source>
        <dbReference type="Pfam" id="PF07589"/>
    </source>
</evidence>
<evidence type="ECO:0000256" key="1">
    <source>
        <dbReference type="SAM" id="SignalP"/>
    </source>
</evidence>
<accession>A0A323UVQ1</accession>
<dbReference type="NCBIfam" id="NF038133">
    <property type="entry name" value="choice_anch_L"/>
    <property type="match status" value="1"/>
</dbReference>
<dbReference type="Proteomes" id="UP000248259">
    <property type="component" value="Unassembled WGS sequence"/>
</dbReference>
<dbReference type="EMBL" id="QKOE01000006">
    <property type="protein sequence ID" value="PZA16505.1"/>
    <property type="molecule type" value="Genomic_DNA"/>
</dbReference>